<dbReference type="InterPro" id="IPR021953">
    <property type="entry name" value="DUF3570"/>
</dbReference>
<comment type="caution">
    <text evidence="1">The sequence shown here is derived from an EMBL/GenBank/DDBJ whole genome shotgun (WGS) entry which is preliminary data.</text>
</comment>
<dbReference type="AlphaFoldDB" id="K6YBT7"/>
<evidence type="ECO:0000313" key="2">
    <source>
        <dbReference type="Proteomes" id="UP000006251"/>
    </source>
</evidence>
<dbReference type="STRING" id="1121922.GCA_000428905_03609"/>
<protein>
    <recommendedName>
        <fullName evidence="3">DUF3570 domain-containing protein</fullName>
    </recommendedName>
</protein>
<proteinExistence type="predicted"/>
<keyword evidence="2" id="KW-1185">Reference proteome</keyword>
<evidence type="ECO:0008006" key="3">
    <source>
        <dbReference type="Google" id="ProtNLM"/>
    </source>
</evidence>
<accession>K6YBT7</accession>
<evidence type="ECO:0000313" key="1">
    <source>
        <dbReference type="EMBL" id="GAC30204.1"/>
    </source>
</evidence>
<sequence>MAVTKLQTTQAITQNLTMVKRVLVALGLILSLVFVGGTKAAVLPIERADVLYHSYEGDGVTIDGPSVLLRKNIAGKVSVSANYYVDTVSGASIDVRATASPYEEVRKEKTVGLDYLNNKTLLSTSFTNSSENDFEANSLYVGVSQDFFGDLSTISLSYSKGWDVVGRRGDESFEEEADRQKFGLGFSQVATKSLIVGFNIEHISDEGYLNNPYRAVRFLDPTTDRGFSFVTEKYPNTRSSTAYSINANYYLPYRAAIYGDARIYNDTWGIKAQNVKLGYIHPVEDDWIFEVFLRHYKQDKADFYQDLFSRPNEFNFMARDKEMSTYTGLTAGISVSYEWQFSQTATFKKSAVHFEWDYMKFDYNDFRDATAQTPVGEEPLFGFSANVLRIFASIWY</sequence>
<dbReference type="OrthoDB" id="5450709at2"/>
<gene>
    <name evidence="1" type="ORF">GPAL_3356</name>
</gene>
<organism evidence="1 2">
    <name type="scientific">Brumicola pallidula DSM 14239 = ACAM 615</name>
    <dbReference type="NCBI Taxonomy" id="1121922"/>
    <lineage>
        <taxon>Bacteria</taxon>
        <taxon>Pseudomonadati</taxon>
        <taxon>Pseudomonadota</taxon>
        <taxon>Gammaproteobacteria</taxon>
        <taxon>Alteromonadales</taxon>
        <taxon>Alteromonadaceae</taxon>
        <taxon>Brumicola</taxon>
    </lineage>
</organism>
<reference evidence="2" key="1">
    <citation type="journal article" date="2014" name="Environ. Microbiol.">
        <title>Comparative genomics of the marine bacterial genus Glaciecola reveals the high degree of genomic diversity and genomic characteristic for cold adaptation.</title>
        <authorList>
            <person name="Qin Q.L."/>
            <person name="Xie B.B."/>
            <person name="Yu Y."/>
            <person name="Shu Y.L."/>
            <person name="Rong J.C."/>
            <person name="Zhang Y.J."/>
            <person name="Zhao D.L."/>
            <person name="Chen X.L."/>
            <person name="Zhang X.Y."/>
            <person name="Chen B."/>
            <person name="Zhou B.C."/>
            <person name="Zhang Y.Z."/>
        </authorList>
    </citation>
    <scope>NUCLEOTIDE SEQUENCE [LARGE SCALE GENOMIC DNA]</scope>
    <source>
        <strain evidence="2">ACAM 615</strain>
    </source>
</reference>
<dbReference type="RefSeq" id="WP_006014011.1">
    <property type="nucleotide sequence ID" value="NZ_AUAV01000024.1"/>
</dbReference>
<dbReference type="Pfam" id="PF12094">
    <property type="entry name" value="DUF3570"/>
    <property type="match status" value="1"/>
</dbReference>
<dbReference type="EMBL" id="BAEQ01000054">
    <property type="protein sequence ID" value="GAC30204.1"/>
    <property type="molecule type" value="Genomic_DNA"/>
</dbReference>
<dbReference type="Proteomes" id="UP000006251">
    <property type="component" value="Unassembled WGS sequence"/>
</dbReference>
<name>K6YBT7_9ALTE</name>